<comment type="caution">
    <text evidence="9">The sequence shown here is derived from an EMBL/GenBank/DDBJ whole genome shotgun (WGS) entry which is preliminary data.</text>
</comment>
<sequence length="330" mass="39422">MRLMKEKITDFFHSIGLFSPLDFTDPVTYFIPGFILLILGEIFLYQIPQKVFTKRLIKDNVSSIGLGIGAVMLDFGMKAISLSYFFWIYNHLRLTDIFGIKDFNDFFTLKWHLDHWWLWLLVMIVQDFGFYWHHRLSHKIRLFWTGHVNHHSATHLSLAIALRQGWFEIIYRDIWYIPFIIIGFHPIMIAMMHQFNLIFQFWPHTNAIGKLGWFDKVFNSPSNHRVHHSRKVEDLDNNYGGILMIWDHLFGTYKAEEKKTTDYGIYHNIHTYNVFHIVFDEFGNMIKDIRNAPTWKAKLGYIFNAPGWHHNGKDERIATLKRELKEKKIN</sequence>
<keyword evidence="6 7" id="KW-0472">Membrane</keyword>
<feature type="domain" description="Fatty acid hydroxylase" evidence="8">
    <location>
        <begin position="119"/>
        <end position="252"/>
    </location>
</feature>
<feature type="transmembrane region" description="Helical" evidence="7">
    <location>
        <begin position="27"/>
        <end position="45"/>
    </location>
</feature>
<dbReference type="EMBL" id="QWIV01000013">
    <property type="protein sequence ID" value="RMZ59897.1"/>
    <property type="molecule type" value="Genomic_DNA"/>
</dbReference>
<keyword evidence="4" id="KW-0560">Oxidoreductase</keyword>
<keyword evidence="5" id="KW-0443">Lipid metabolism</keyword>
<keyword evidence="10" id="KW-1185">Reference proteome</keyword>
<evidence type="ECO:0000259" key="8">
    <source>
        <dbReference type="Pfam" id="PF04116"/>
    </source>
</evidence>
<evidence type="ECO:0000256" key="5">
    <source>
        <dbReference type="ARBA" id="ARBA00023098"/>
    </source>
</evidence>
<dbReference type="GO" id="GO:0016020">
    <property type="term" value="C:membrane"/>
    <property type="evidence" value="ECO:0007669"/>
    <property type="project" value="GOC"/>
</dbReference>
<proteinExistence type="predicted"/>
<dbReference type="InterPro" id="IPR006694">
    <property type="entry name" value="Fatty_acid_hydroxylase"/>
</dbReference>
<dbReference type="GO" id="GO:0050479">
    <property type="term" value="F:glyceryl-ether monooxygenase activity"/>
    <property type="evidence" value="ECO:0007669"/>
    <property type="project" value="TreeGrafter"/>
</dbReference>
<feature type="transmembrane region" description="Helical" evidence="7">
    <location>
        <begin position="116"/>
        <end position="133"/>
    </location>
</feature>
<evidence type="ECO:0000256" key="1">
    <source>
        <dbReference type="ARBA" id="ARBA00004127"/>
    </source>
</evidence>
<evidence type="ECO:0000313" key="9">
    <source>
        <dbReference type="EMBL" id="RMZ59897.1"/>
    </source>
</evidence>
<evidence type="ECO:0000256" key="3">
    <source>
        <dbReference type="ARBA" id="ARBA00022989"/>
    </source>
</evidence>
<dbReference type="InterPro" id="IPR051689">
    <property type="entry name" value="Sterol_desaturase/TMEM195"/>
</dbReference>
<comment type="subcellular location">
    <subcellularLocation>
        <location evidence="1">Endomembrane system</location>
        <topology evidence="1">Multi-pass membrane protein</topology>
    </subcellularLocation>
</comment>
<organism evidence="9 10">
    <name type="scientific">Chryseobacterium nematophagum</name>
    <dbReference type="NCBI Taxonomy" id="2305228"/>
    <lineage>
        <taxon>Bacteria</taxon>
        <taxon>Pseudomonadati</taxon>
        <taxon>Bacteroidota</taxon>
        <taxon>Flavobacteriia</taxon>
        <taxon>Flavobacteriales</taxon>
        <taxon>Weeksellaceae</taxon>
        <taxon>Chryseobacterium group</taxon>
        <taxon>Chryseobacterium</taxon>
    </lineage>
</organism>
<dbReference type="GO" id="GO:0005506">
    <property type="term" value="F:iron ion binding"/>
    <property type="evidence" value="ECO:0007669"/>
    <property type="project" value="InterPro"/>
</dbReference>
<dbReference type="Pfam" id="PF04116">
    <property type="entry name" value="FA_hydroxylase"/>
    <property type="match status" value="1"/>
</dbReference>
<evidence type="ECO:0000313" key="10">
    <source>
        <dbReference type="Proteomes" id="UP000267524"/>
    </source>
</evidence>
<dbReference type="PANTHER" id="PTHR21624:SF1">
    <property type="entry name" value="ALKYLGLYCEROL MONOOXYGENASE"/>
    <property type="match status" value="1"/>
</dbReference>
<feature type="transmembrane region" description="Helical" evidence="7">
    <location>
        <begin position="66"/>
        <end position="89"/>
    </location>
</feature>
<dbReference type="PANTHER" id="PTHR21624">
    <property type="entry name" value="STEROL DESATURASE-RELATED PROTEIN"/>
    <property type="match status" value="1"/>
</dbReference>
<dbReference type="AlphaFoldDB" id="A0A3M7LBH9"/>
<feature type="transmembrane region" description="Helical" evidence="7">
    <location>
        <begin position="174"/>
        <end position="195"/>
    </location>
</feature>
<keyword evidence="3 7" id="KW-1133">Transmembrane helix</keyword>
<keyword evidence="2 7" id="KW-0812">Transmembrane</keyword>
<dbReference type="GO" id="GO:0012505">
    <property type="term" value="C:endomembrane system"/>
    <property type="evidence" value="ECO:0007669"/>
    <property type="project" value="UniProtKB-SubCell"/>
</dbReference>
<gene>
    <name evidence="9" type="ORF">D1632_09850</name>
</gene>
<evidence type="ECO:0000256" key="2">
    <source>
        <dbReference type="ARBA" id="ARBA00022692"/>
    </source>
</evidence>
<dbReference type="Proteomes" id="UP000267524">
    <property type="component" value="Unassembled WGS sequence"/>
</dbReference>
<evidence type="ECO:0000256" key="6">
    <source>
        <dbReference type="ARBA" id="ARBA00023136"/>
    </source>
</evidence>
<dbReference type="GO" id="GO:0006643">
    <property type="term" value="P:membrane lipid metabolic process"/>
    <property type="evidence" value="ECO:0007669"/>
    <property type="project" value="TreeGrafter"/>
</dbReference>
<evidence type="ECO:0000256" key="4">
    <source>
        <dbReference type="ARBA" id="ARBA00023002"/>
    </source>
</evidence>
<reference evidence="9 10" key="1">
    <citation type="submission" date="2018-08" db="EMBL/GenBank/DDBJ databases">
        <title>Chryseobacterium nematophagum: a novel matrix digesting pathogen of nematodes.</title>
        <authorList>
            <person name="Page A."/>
            <person name="Roberts M."/>
            <person name="Felix M.-A."/>
            <person name="Weir W."/>
        </authorList>
    </citation>
    <scope>NUCLEOTIDE SEQUENCE [LARGE SCALE GENOMIC DNA]</scope>
    <source>
        <strain evidence="9 10">JUb275</strain>
    </source>
</reference>
<name>A0A3M7LBH9_9FLAO</name>
<accession>A0A3M7LBH9</accession>
<evidence type="ECO:0000256" key="7">
    <source>
        <dbReference type="SAM" id="Phobius"/>
    </source>
</evidence>
<dbReference type="GO" id="GO:0008610">
    <property type="term" value="P:lipid biosynthetic process"/>
    <property type="evidence" value="ECO:0007669"/>
    <property type="project" value="InterPro"/>
</dbReference>
<protein>
    <submittedName>
        <fullName evidence="9">Sterol desaturase family protein</fullName>
    </submittedName>
</protein>